<dbReference type="SUPFAM" id="SSF55869">
    <property type="entry name" value="DNA topoisomerase I domain"/>
    <property type="match status" value="1"/>
</dbReference>
<dbReference type="InterPro" id="IPR035447">
    <property type="entry name" value="DNA_topo_I_N_sf"/>
</dbReference>
<sequence length="369" mass="41676">MHRQNQSPSTAPQAAAAAVSLRYVNDDEAGISRHRSGKRFRYRDTNGRWLDDPSTIARLDALAIPPAWTDVWICSDARGHVQATGRDQRGRKQYRYHAKWSEVRGEDKFASLRDFAKALLKLRRRANLDLGKRGLPRDKVIAAVVWLLDNAMIRVGSTSYARDNGSFGLTTLRNRHVKVDGSELRFAFKGKSGKDWRLRLTDRRMARIIRQIQELPGQSLFQYLGDDSSRSTVTSDEVNDYIRRATDGPFSSKDFRTWGGTVRALALFGGRPLPEDKRAAAVACNAAIDKVAHQLGNTRAVCKKGYIHPEVIASWLQGRLPAELAAIRRRRNAWMDADEQIAAQWLERQERSRRGRDASSAQSGPSRVR</sequence>
<evidence type="ECO:0000256" key="6">
    <source>
        <dbReference type="ARBA" id="ARBA00023235"/>
    </source>
</evidence>
<feature type="domain" description="DNA topoisomerase IB N-terminal" evidence="9">
    <location>
        <begin position="39"/>
        <end position="87"/>
    </location>
</feature>
<evidence type="ECO:0000256" key="1">
    <source>
        <dbReference type="ARBA" id="ARBA00000213"/>
    </source>
</evidence>
<dbReference type="RefSeq" id="WP_192567474.1">
    <property type="nucleotide sequence ID" value="NZ_JACZEP010000005.1"/>
</dbReference>
<organism evidence="10 11">
    <name type="scientific">Aminobacter carboxidus</name>
    <dbReference type="NCBI Taxonomy" id="376165"/>
    <lineage>
        <taxon>Bacteria</taxon>
        <taxon>Pseudomonadati</taxon>
        <taxon>Pseudomonadota</taxon>
        <taxon>Alphaproteobacteria</taxon>
        <taxon>Hyphomicrobiales</taxon>
        <taxon>Phyllobacteriaceae</taxon>
        <taxon>Aminobacter</taxon>
    </lineage>
</organism>
<proteinExistence type="inferred from homology"/>
<dbReference type="Pfam" id="PF01028">
    <property type="entry name" value="Topoisom_I"/>
    <property type="match status" value="1"/>
</dbReference>
<comment type="caution">
    <text evidence="10">The sequence shown here is derived from an EMBL/GenBank/DDBJ whole genome shotgun (WGS) entry which is preliminary data.</text>
</comment>
<dbReference type="Proteomes" id="UP000598227">
    <property type="component" value="Unassembled WGS sequence"/>
</dbReference>
<dbReference type="PROSITE" id="PS52038">
    <property type="entry name" value="TOPO_IB_2"/>
    <property type="match status" value="1"/>
</dbReference>
<keyword evidence="11" id="KW-1185">Reference proteome</keyword>
<dbReference type="Gene3D" id="3.30.66.10">
    <property type="entry name" value="DNA topoisomerase I domain"/>
    <property type="match status" value="1"/>
</dbReference>
<dbReference type="Gene3D" id="3.90.15.10">
    <property type="entry name" value="Topoisomerase I, Chain A, domain 3"/>
    <property type="match status" value="1"/>
</dbReference>
<dbReference type="EC" id="5.6.2.1" evidence="3"/>
<feature type="compositionally biased region" description="Basic and acidic residues" evidence="7">
    <location>
        <begin position="347"/>
        <end position="357"/>
    </location>
</feature>
<evidence type="ECO:0000256" key="3">
    <source>
        <dbReference type="ARBA" id="ARBA00012891"/>
    </source>
</evidence>
<dbReference type="InterPro" id="IPR001631">
    <property type="entry name" value="TopoI"/>
</dbReference>
<feature type="compositionally biased region" description="Polar residues" evidence="7">
    <location>
        <begin position="359"/>
        <end position="369"/>
    </location>
</feature>
<accession>A0ABR9GRR7</accession>
<dbReference type="InterPro" id="IPR049331">
    <property type="entry name" value="Top1B_N_bact"/>
</dbReference>
<comment type="catalytic activity">
    <reaction evidence="1">
        <text>ATP-independent breakage of single-stranded DNA, followed by passage and rejoining.</text>
        <dbReference type="EC" id="5.6.2.1"/>
    </reaction>
</comment>
<evidence type="ECO:0000259" key="9">
    <source>
        <dbReference type="Pfam" id="PF21338"/>
    </source>
</evidence>
<dbReference type="InterPro" id="IPR014711">
    <property type="entry name" value="TopoI_cat_a-hlx-sub_euk"/>
</dbReference>
<name>A0ABR9GRR7_9HYPH</name>
<evidence type="ECO:0000313" key="11">
    <source>
        <dbReference type="Proteomes" id="UP000598227"/>
    </source>
</evidence>
<evidence type="ECO:0000256" key="5">
    <source>
        <dbReference type="ARBA" id="ARBA00023125"/>
    </source>
</evidence>
<evidence type="ECO:0000313" key="10">
    <source>
        <dbReference type="EMBL" id="MBE1206254.1"/>
    </source>
</evidence>
<evidence type="ECO:0000256" key="7">
    <source>
        <dbReference type="SAM" id="MobiDB-lite"/>
    </source>
</evidence>
<protein>
    <recommendedName>
        <fullName evidence="3">DNA topoisomerase</fullName>
        <ecNumber evidence="3">5.6.2.1</ecNumber>
    </recommendedName>
</protein>
<dbReference type="Gene3D" id="1.10.132.120">
    <property type="match status" value="1"/>
</dbReference>
<reference evidence="10 11" key="1">
    <citation type="submission" date="2020-09" db="EMBL/GenBank/DDBJ databases">
        <title>Draft Genome Sequence of Aminobacter carboxidus type strain DSM 1086, a soil Gram-negative carboxydobacterium.</title>
        <authorList>
            <person name="Turrini P."/>
            <person name="Tescari M."/>
            <person name="Artuso I."/>
            <person name="Lugli G.A."/>
            <person name="Frangipani E."/>
            <person name="Ventura M."/>
            <person name="Visca P."/>
        </authorList>
    </citation>
    <scope>NUCLEOTIDE SEQUENCE [LARGE SCALE GENOMIC DNA]</scope>
    <source>
        <strain evidence="10 11">DSM 1086</strain>
    </source>
</reference>
<dbReference type="Pfam" id="PF21338">
    <property type="entry name" value="Top1B_N_bact"/>
    <property type="match status" value="1"/>
</dbReference>
<evidence type="ECO:0000256" key="4">
    <source>
        <dbReference type="ARBA" id="ARBA00023029"/>
    </source>
</evidence>
<evidence type="ECO:0000259" key="8">
    <source>
        <dbReference type="Pfam" id="PF01028"/>
    </source>
</evidence>
<comment type="similarity">
    <text evidence="2">Belongs to the type IB topoisomerase family.</text>
</comment>
<dbReference type="InterPro" id="IPR011010">
    <property type="entry name" value="DNA_brk_join_enz"/>
</dbReference>
<keyword evidence="4" id="KW-0799">Topoisomerase</keyword>
<dbReference type="PRINTS" id="PR00416">
    <property type="entry name" value="EUTPISMRASEI"/>
</dbReference>
<feature type="region of interest" description="Disordered" evidence="7">
    <location>
        <begin position="347"/>
        <end position="369"/>
    </location>
</feature>
<dbReference type="InterPro" id="IPR013500">
    <property type="entry name" value="TopoI_cat_euk"/>
</dbReference>
<feature type="domain" description="DNA topoisomerase I catalytic core eukaryotic-type" evidence="8">
    <location>
        <begin position="101"/>
        <end position="310"/>
    </location>
</feature>
<dbReference type="SUPFAM" id="SSF56349">
    <property type="entry name" value="DNA breaking-rejoining enzymes"/>
    <property type="match status" value="1"/>
</dbReference>
<dbReference type="EMBL" id="JACZEP010000005">
    <property type="protein sequence ID" value="MBE1206254.1"/>
    <property type="molecule type" value="Genomic_DNA"/>
</dbReference>
<evidence type="ECO:0000256" key="2">
    <source>
        <dbReference type="ARBA" id="ARBA00006645"/>
    </source>
</evidence>
<keyword evidence="6" id="KW-0413">Isomerase</keyword>
<gene>
    <name evidence="10" type="ORF">IHE39_18340</name>
</gene>
<keyword evidence="5" id="KW-0238">DNA-binding</keyword>